<name>A0ABT4DCK0_9CLOT</name>
<dbReference type="Proteomes" id="UP001144612">
    <property type="component" value="Unassembled WGS sequence"/>
</dbReference>
<proteinExistence type="predicted"/>
<reference evidence="1" key="1">
    <citation type="submission" date="2022-12" db="EMBL/GenBank/DDBJ databases">
        <title>Clostridium sp. nov., isolated from industrial wastewater.</title>
        <authorList>
            <person name="Jiayan W."/>
        </authorList>
    </citation>
    <scope>NUCLEOTIDE SEQUENCE</scope>
    <source>
        <strain evidence="1">ZC22-4</strain>
    </source>
</reference>
<dbReference type="EMBL" id="JAPQFJ010000019">
    <property type="protein sequence ID" value="MCY6960039.1"/>
    <property type="molecule type" value="Genomic_DNA"/>
</dbReference>
<dbReference type="RefSeq" id="WP_268062476.1">
    <property type="nucleotide sequence ID" value="NZ_JAPQFJ010000019.1"/>
</dbReference>
<gene>
    <name evidence="1" type="ORF">OW729_15570</name>
</gene>
<comment type="caution">
    <text evidence="1">The sequence shown here is derived from an EMBL/GenBank/DDBJ whole genome shotgun (WGS) entry which is preliminary data.</text>
</comment>
<evidence type="ECO:0000313" key="1">
    <source>
        <dbReference type="EMBL" id="MCY6960039.1"/>
    </source>
</evidence>
<evidence type="ECO:0000313" key="2">
    <source>
        <dbReference type="Proteomes" id="UP001144612"/>
    </source>
</evidence>
<organism evidence="1 2">
    <name type="scientific">Clostridium brassicae</name>
    <dbReference type="NCBI Taxonomy" id="2999072"/>
    <lineage>
        <taxon>Bacteria</taxon>
        <taxon>Bacillati</taxon>
        <taxon>Bacillota</taxon>
        <taxon>Clostridia</taxon>
        <taxon>Eubacteriales</taxon>
        <taxon>Clostridiaceae</taxon>
        <taxon>Clostridium</taxon>
    </lineage>
</organism>
<keyword evidence="2" id="KW-1185">Reference proteome</keyword>
<protein>
    <submittedName>
        <fullName evidence="1">Uncharacterized protein</fullName>
    </submittedName>
</protein>
<accession>A0ABT4DCK0</accession>
<sequence>MSLFLGKVHYWLFNKIEWFENLEEEIVNFAQKENLPVREWREAIYEKYGTPTEKKSLEEIIDTSNIHGWLQSRIEAAEKRHAAWITKILNENIKYKNELIKIFEQQGKEAGREYRLQDVPIENTEDIYKALNDFILEGMPCDRVNEVTNISEDEFSWRTVRCLHKEYWEEIKGDVKNFYELRESWINGFVKEVNNKFTFQRYENGIQKIIRK</sequence>